<keyword evidence="1" id="KW-0472">Membrane</keyword>
<sequence length="500" mass="57871">METSLNIPERIIRKPFVQNTIIVFQNISRRETFDRRQENDITIAQLCECDDNEQLNIRRSTEMQKIAQRNRMKMVLQLLLLLVLIAGFTFAIVYGLFSKGTVNTVPVRGCLTVRFDEHWKSDLDFDSYVEEINNESMTERTWIFQEIQTRNDTKRRGILLSADMGFGKSTIVSNIVCADPMSIWYSLRQQVLIYHMSGAIVRKIPEIGNAILSDDMALDFLYGKCTIDPVACLEFAVLNKLKHFKDERKHLIIIDAIDECETSGGIDLVVPFTSRNIERLVVKFKELQHIDLQLYEQNNLHDIRLYLDKVKEMTNEDKVKLTKISGRNFLHAKLYLQYCKDLSMDECESIPESGKIYVLNFERVFGEKKTCSKNVSAYLKSYVPCKIQLMKITFSKLLVLNRMNLKRKASRILGNELGHFIKVSNGFISFQHKSISDFLTDSTRKHSTFYVDSQNGHKLFAKYLLNALNVTKIDNLVEIVHHAAMSGEPAYENVLIRYVK</sequence>
<comment type="caution">
    <text evidence="2">The sequence shown here is derived from an EMBL/GenBank/DDBJ whole genome shotgun (WGS) entry which is preliminary data.</text>
</comment>
<dbReference type="SUPFAM" id="SSF52540">
    <property type="entry name" value="P-loop containing nucleoside triphosphate hydrolases"/>
    <property type="match status" value="1"/>
</dbReference>
<evidence type="ECO:0000313" key="2">
    <source>
        <dbReference type="EMBL" id="CAG2218611.1"/>
    </source>
</evidence>
<keyword evidence="1" id="KW-0812">Transmembrane</keyword>
<accession>A0A8S3SIQ5</accession>
<gene>
    <name evidence="2" type="ORF">MEDL_32216</name>
</gene>
<dbReference type="Proteomes" id="UP000683360">
    <property type="component" value="Unassembled WGS sequence"/>
</dbReference>
<dbReference type="AlphaFoldDB" id="A0A8S3SIQ5"/>
<evidence type="ECO:0000256" key="1">
    <source>
        <dbReference type="SAM" id="Phobius"/>
    </source>
</evidence>
<organism evidence="2 3">
    <name type="scientific">Mytilus edulis</name>
    <name type="common">Blue mussel</name>
    <dbReference type="NCBI Taxonomy" id="6550"/>
    <lineage>
        <taxon>Eukaryota</taxon>
        <taxon>Metazoa</taxon>
        <taxon>Spiralia</taxon>
        <taxon>Lophotrochozoa</taxon>
        <taxon>Mollusca</taxon>
        <taxon>Bivalvia</taxon>
        <taxon>Autobranchia</taxon>
        <taxon>Pteriomorphia</taxon>
        <taxon>Mytilida</taxon>
        <taxon>Mytiloidea</taxon>
        <taxon>Mytilidae</taxon>
        <taxon>Mytilinae</taxon>
        <taxon>Mytilus</taxon>
    </lineage>
</organism>
<dbReference type="EMBL" id="CAJPWZ010001601">
    <property type="protein sequence ID" value="CAG2218611.1"/>
    <property type="molecule type" value="Genomic_DNA"/>
</dbReference>
<proteinExistence type="predicted"/>
<evidence type="ECO:0000313" key="3">
    <source>
        <dbReference type="Proteomes" id="UP000683360"/>
    </source>
</evidence>
<dbReference type="InterPro" id="IPR027417">
    <property type="entry name" value="P-loop_NTPase"/>
</dbReference>
<name>A0A8S3SIQ5_MYTED</name>
<reference evidence="2" key="1">
    <citation type="submission" date="2021-03" db="EMBL/GenBank/DDBJ databases">
        <authorList>
            <person name="Bekaert M."/>
        </authorList>
    </citation>
    <scope>NUCLEOTIDE SEQUENCE</scope>
</reference>
<keyword evidence="3" id="KW-1185">Reference proteome</keyword>
<dbReference type="OrthoDB" id="5989012at2759"/>
<feature type="transmembrane region" description="Helical" evidence="1">
    <location>
        <begin position="75"/>
        <end position="97"/>
    </location>
</feature>
<protein>
    <submittedName>
        <fullName evidence="2">Uncharacterized protein</fullName>
    </submittedName>
</protein>
<keyword evidence="1" id="KW-1133">Transmembrane helix</keyword>